<proteinExistence type="predicted"/>
<dbReference type="RefSeq" id="WP_209991161.1">
    <property type="nucleotide sequence ID" value="NZ_JAGINO010000042.1"/>
</dbReference>
<organism evidence="1 2">
    <name type="scientific">Azospirillum picis</name>
    <dbReference type="NCBI Taxonomy" id="488438"/>
    <lineage>
        <taxon>Bacteria</taxon>
        <taxon>Pseudomonadati</taxon>
        <taxon>Pseudomonadota</taxon>
        <taxon>Alphaproteobacteria</taxon>
        <taxon>Rhodospirillales</taxon>
        <taxon>Azospirillaceae</taxon>
        <taxon>Azospirillum</taxon>
    </lineage>
</organism>
<evidence type="ECO:0008006" key="3">
    <source>
        <dbReference type="Google" id="ProtNLM"/>
    </source>
</evidence>
<reference evidence="1 2" key="1">
    <citation type="submission" date="2023-07" db="EMBL/GenBank/DDBJ databases">
        <title>Genomic Encyclopedia of Type Strains, Phase IV (KMG-IV): sequencing the most valuable type-strain genomes for metagenomic binning, comparative biology and taxonomic classification.</title>
        <authorList>
            <person name="Goeker M."/>
        </authorList>
    </citation>
    <scope>NUCLEOTIDE SEQUENCE [LARGE SCALE GENOMIC DNA]</scope>
    <source>
        <strain evidence="1 2">DSM 19922</strain>
    </source>
</reference>
<protein>
    <recommendedName>
        <fullName evidence="3">HTH cro/C1-type domain-containing protein</fullName>
    </recommendedName>
</protein>
<sequence>MKGKGPVLTPGLRITRYAVGQLILAEMNRQGLSRADFARRLGYTNITKGLRRVDLLLDTGEEQMLIPKLASGLGIDQAVVDQAVAATQEELALARARAARQREERDRATFHQYVLVETDRRIPDPIFVAVMAYDALKRIDLPDEVAQSTLNERIAWASRSVSAHHQRCHGHVTAFGAVTGYALRHTYDRTILFDINGCVTNHFASRPEEPCGWMTKMGSRTPRR</sequence>
<gene>
    <name evidence="1" type="ORF">QO018_006278</name>
</gene>
<comment type="caution">
    <text evidence="1">The sequence shown here is derived from an EMBL/GenBank/DDBJ whole genome shotgun (WGS) entry which is preliminary data.</text>
</comment>
<evidence type="ECO:0000313" key="2">
    <source>
        <dbReference type="Proteomes" id="UP001244552"/>
    </source>
</evidence>
<evidence type="ECO:0000313" key="1">
    <source>
        <dbReference type="EMBL" id="MDQ0537374.1"/>
    </source>
</evidence>
<keyword evidence="2" id="KW-1185">Reference proteome</keyword>
<name>A0ABU0MVZ7_9PROT</name>
<accession>A0ABU0MVZ7</accession>
<dbReference type="Proteomes" id="UP001244552">
    <property type="component" value="Unassembled WGS sequence"/>
</dbReference>
<dbReference type="EMBL" id="JAUSVU010000045">
    <property type="protein sequence ID" value="MDQ0537374.1"/>
    <property type="molecule type" value="Genomic_DNA"/>
</dbReference>